<evidence type="ECO:0000313" key="18">
    <source>
        <dbReference type="EMBL" id="RUS73892.1"/>
    </source>
</evidence>
<dbReference type="Proteomes" id="UP000271974">
    <property type="component" value="Unassembled WGS sequence"/>
</dbReference>
<dbReference type="EMBL" id="RQTK01000889">
    <property type="protein sequence ID" value="RUS73892.1"/>
    <property type="molecule type" value="Genomic_DNA"/>
</dbReference>
<dbReference type="SUPFAM" id="SSF52058">
    <property type="entry name" value="L domain-like"/>
    <property type="match status" value="1"/>
</dbReference>
<evidence type="ECO:0000256" key="10">
    <source>
        <dbReference type="ARBA" id="ARBA00023136"/>
    </source>
</evidence>
<dbReference type="Gene3D" id="2.10.220.10">
    <property type="entry name" value="Hormone Receptor, Insulin-like Growth Factor Receptor 1, Chain A, domain 2"/>
    <property type="match status" value="1"/>
</dbReference>
<dbReference type="EC" id="2.7.10.1" evidence="2"/>
<evidence type="ECO:0000256" key="4">
    <source>
        <dbReference type="ARBA" id="ARBA00022679"/>
    </source>
</evidence>
<evidence type="ECO:0000259" key="17">
    <source>
        <dbReference type="Pfam" id="PF01030"/>
    </source>
</evidence>
<evidence type="ECO:0000259" key="16">
    <source>
        <dbReference type="Pfam" id="PF00757"/>
    </source>
</evidence>
<dbReference type="GO" id="GO:0005524">
    <property type="term" value="F:ATP binding"/>
    <property type="evidence" value="ECO:0007669"/>
    <property type="project" value="UniProtKB-KW"/>
</dbReference>
<keyword evidence="3" id="KW-0597">Phosphoprotein</keyword>
<keyword evidence="11" id="KW-0829">Tyrosine-protein kinase</keyword>
<keyword evidence="7" id="KW-0418">Kinase</keyword>
<evidence type="ECO:0000256" key="9">
    <source>
        <dbReference type="ARBA" id="ARBA00022989"/>
    </source>
</evidence>
<reference evidence="18 19" key="1">
    <citation type="submission" date="2019-01" db="EMBL/GenBank/DDBJ databases">
        <title>A draft genome assembly of the solar-powered sea slug Elysia chlorotica.</title>
        <authorList>
            <person name="Cai H."/>
            <person name="Li Q."/>
            <person name="Fang X."/>
            <person name="Li J."/>
            <person name="Curtis N.E."/>
            <person name="Altenburger A."/>
            <person name="Shibata T."/>
            <person name="Feng M."/>
            <person name="Maeda T."/>
            <person name="Schwartz J.A."/>
            <person name="Shigenobu S."/>
            <person name="Lundholm N."/>
            <person name="Nishiyama T."/>
            <person name="Yang H."/>
            <person name="Hasebe M."/>
            <person name="Li S."/>
            <person name="Pierce S.K."/>
            <person name="Wang J."/>
        </authorList>
    </citation>
    <scope>NUCLEOTIDE SEQUENCE [LARGE SCALE GENOMIC DNA]</scope>
    <source>
        <strain evidence="18">EC2010</strain>
        <tissue evidence="18">Whole organism of an adult</tissue>
    </source>
</reference>
<dbReference type="InterPro" id="IPR009030">
    <property type="entry name" value="Growth_fac_rcpt_cys_sf"/>
</dbReference>
<gene>
    <name evidence="18" type="ORF">EGW08_018343</name>
</gene>
<evidence type="ECO:0000256" key="8">
    <source>
        <dbReference type="ARBA" id="ARBA00022840"/>
    </source>
</evidence>
<keyword evidence="4" id="KW-0808">Transferase</keyword>
<comment type="subcellular location">
    <subcellularLocation>
        <location evidence="1">Membrane</location>
        <topology evidence="1">Single-pass type I membrane protein</topology>
    </subcellularLocation>
</comment>
<evidence type="ECO:0000256" key="2">
    <source>
        <dbReference type="ARBA" id="ARBA00011902"/>
    </source>
</evidence>
<accession>A0A433SX88</accession>
<dbReference type="InterPro" id="IPR036941">
    <property type="entry name" value="Rcpt_L-dom_sf"/>
</dbReference>
<keyword evidence="6" id="KW-0547">Nucleotide-binding</keyword>
<keyword evidence="8" id="KW-0067">ATP-binding</keyword>
<dbReference type="CDD" id="cd00064">
    <property type="entry name" value="FU"/>
    <property type="match status" value="1"/>
</dbReference>
<comment type="caution">
    <text evidence="18">The sequence shown here is derived from an EMBL/GenBank/DDBJ whole genome shotgun (WGS) entry which is preliminary data.</text>
</comment>
<evidence type="ECO:0000256" key="13">
    <source>
        <dbReference type="ARBA" id="ARBA00023180"/>
    </source>
</evidence>
<keyword evidence="13" id="KW-0325">Glycoprotein</keyword>
<feature type="domain" description="Receptor L-domain" evidence="17">
    <location>
        <begin position="71"/>
        <end position="187"/>
    </location>
</feature>
<dbReference type="InterPro" id="IPR000494">
    <property type="entry name" value="Rcpt_L-dom"/>
</dbReference>
<proteinExistence type="predicted"/>
<dbReference type="Gene3D" id="3.80.20.20">
    <property type="entry name" value="Receptor L-domain"/>
    <property type="match status" value="1"/>
</dbReference>
<dbReference type="SUPFAM" id="SSF57184">
    <property type="entry name" value="Growth factor receptor domain"/>
    <property type="match status" value="1"/>
</dbReference>
<organism evidence="18 19">
    <name type="scientific">Elysia chlorotica</name>
    <name type="common">Eastern emerald elysia</name>
    <name type="synonym">Sea slug</name>
    <dbReference type="NCBI Taxonomy" id="188477"/>
    <lineage>
        <taxon>Eukaryota</taxon>
        <taxon>Metazoa</taxon>
        <taxon>Spiralia</taxon>
        <taxon>Lophotrochozoa</taxon>
        <taxon>Mollusca</taxon>
        <taxon>Gastropoda</taxon>
        <taxon>Heterobranchia</taxon>
        <taxon>Euthyneura</taxon>
        <taxon>Panpulmonata</taxon>
        <taxon>Sacoglossa</taxon>
        <taxon>Placobranchoidea</taxon>
        <taxon>Plakobranchidae</taxon>
        <taxon>Elysia</taxon>
    </lineage>
</organism>
<keyword evidence="19" id="KW-1185">Reference proteome</keyword>
<dbReference type="GO" id="GO:0004714">
    <property type="term" value="F:transmembrane receptor protein tyrosine kinase activity"/>
    <property type="evidence" value="ECO:0007669"/>
    <property type="project" value="UniProtKB-EC"/>
</dbReference>
<dbReference type="Pfam" id="PF01030">
    <property type="entry name" value="Recep_L_domain"/>
    <property type="match status" value="1"/>
</dbReference>
<name>A0A433SX88_ELYCH</name>
<dbReference type="AlphaFoldDB" id="A0A433SX88"/>
<dbReference type="SMART" id="SM00261">
    <property type="entry name" value="FU"/>
    <property type="match status" value="1"/>
</dbReference>
<dbReference type="InterPro" id="IPR006211">
    <property type="entry name" value="Furin-like_Cys-rich_dom"/>
</dbReference>
<keyword evidence="9" id="KW-1133">Transmembrane helix</keyword>
<keyword evidence="5" id="KW-0812">Transmembrane</keyword>
<comment type="catalytic activity">
    <reaction evidence="14">
        <text>L-tyrosyl-[protein] + ATP = O-phospho-L-tyrosyl-[protein] + ADP + H(+)</text>
        <dbReference type="Rhea" id="RHEA:10596"/>
        <dbReference type="Rhea" id="RHEA-COMP:10136"/>
        <dbReference type="Rhea" id="RHEA-COMP:20101"/>
        <dbReference type="ChEBI" id="CHEBI:15378"/>
        <dbReference type="ChEBI" id="CHEBI:30616"/>
        <dbReference type="ChEBI" id="CHEBI:46858"/>
        <dbReference type="ChEBI" id="CHEBI:61978"/>
        <dbReference type="ChEBI" id="CHEBI:456216"/>
        <dbReference type="EC" id="2.7.10.1"/>
    </reaction>
</comment>
<dbReference type="GO" id="GO:0016020">
    <property type="term" value="C:membrane"/>
    <property type="evidence" value="ECO:0007669"/>
    <property type="project" value="UniProtKB-SubCell"/>
</dbReference>
<evidence type="ECO:0000256" key="11">
    <source>
        <dbReference type="ARBA" id="ARBA00023137"/>
    </source>
</evidence>
<dbReference type="InterPro" id="IPR006212">
    <property type="entry name" value="Furin_repeat"/>
</dbReference>
<dbReference type="Pfam" id="PF00757">
    <property type="entry name" value="Furin-like"/>
    <property type="match status" value="1"/>
</dbReference>
<dbReference type="OrthoDB" id="6219513at2759"/>
<evidence type="ECO:0000256" key="14">
    <source>
        <dbReference type="ARBA" id="ARBA00051243"/>
    </source>
</evidence>
<protein>
    <recommendedName>
        <fullName evidence="2">receptor protein-tyrosine kinase</fullName>
        <ecNumber evidence="2">2.7.10.1</ecNumber>
    </recommendedName>
</protein>
<keyword evidence="10" id="KW-0472">Membrane</keyword>
<feature type="domain" description="Furin-like cysteine-rich" evidence="16">
    <location>
        <begin position="215"/>
        <end position="300"/>
    </location>
</feature>
<sequence length="305" mass="34445">MCTQHCHVAFVYVLGLLFGIVASVDLTAKLLDDKLDIDLMEERECYGTTNGFGYSGTIDMHYQRLKQRYTGCTYVNGNLEITNIWQAKNHDLSFLKDIRYVSGYVLFGVVSVEQIPMDSLVMIRGNHTKELMGDHYSLIVAVTADSFNLSQGLKEIHMPRLREITNGKVLFTSNPYLGYVNTIDWDPIMRGRPEDVHFLDSAFDEEVASVNDTSVCPGGSRWGDDVRLCQEAVYDNQCHDFCDGRCYGDRFSECCHDTCAVGCAGPLNTDCFVCKDYVYEDRCVGFCPAMTYTSMQECVKYGDED</sequence>
<keyword evidence="12" id="KW-0675">Receptor</keyword>
<keyword evidence="15" id="KW-0732">Signal</keyword>
<evidence type="ECO:0000256" key="5">
    <source>
        <dbReference type="ARBA" id="ARBA00022692"/>
    </source>
</evidence>
<evidence type="ECO:0000313" key="19">
    <source>
        <dbReference type="Proteomes" id="UP000271974"/>
    </source>
</evidence>
<evidence type="ECO:0000256" key="6">
    <source>
        <dbReference type="ARBA" id="ARBA00022741"/>
    </source>
</evidence>
<evidence type="ECO:0000256" key="3">
    <source>
        <dbReference type="ARBA" id="ARBA00022553"/>
    </source>
</evidence>
<feature type="signal peptide" evidence="15">
    <location>
        <begin position="1"/>
        <end position="23"/>
    </location>
</feature>
<evidence type="ECO:0000256" key="15">
    <source>
        <dbReference type="SAM" id="SignalP"/>
    </source>
</evidence>
<dbReference type="STRING" id="188477.A0A433SX88"/>
<evidence type="ECO:0000256" key="7">
    <source>
        <dbReference type="ARBA" id="ARBA00022777"/>
    </source>
</evidence>
<evidence type="ECO:0000256" key="1">
    <source>
        <dbReference type="ARBA" id="ARBA00004479"/>
    </source>
</evidence>
<feature type="chain" id="PRO_5019119954" description="receptor protein-tyrosine kinase" evidence="15">
    <location>
        <begin position="24"/>
        <end position="305"/>
    </location>
</feature>
<evidence type="ECO:0000256" key="12">
    <source>
        <dbReference type="ARBA" id="ARBA00023170"/>
    </source>
</evidence>